<feature type="domain" description="Cytochrome c-type biogenesis protein H Ig-like" evidence="7">
    <location>
        <begin position="294"/>
        <end position="401"/>
    </location>
</feature>
<keyword evidence="4 5" id="KW-0802">TPR repeat</keyword>
<keyword evidence="6" id="KW-0812">Transmembrane</keyword>
<comment type="subcellular location">
    <subcellularLocation>
        <location evidence="1">Cell envelope</location>
    </subcellularLocation>
</comment>
<dbReference type="AlphaFoldDB" id="A0A1I2IYV7"/>
<organism evidence="9 10">
    <name type="scientific">Fontimonas thermophila</name>
    <dbReference type="NCBI Taxonomy" id="1076937"/>
    <lineage>
        <taxon>Bacteria</taxon>
        <taxon>Pseudomonadati</taxon>
        <taxon>Pseudomonadota</taxon>
        <taxon>Gammaproteobacteria</taxon>
        <taxon>Nevskiales</taxon>
        <taxon>Nevskiaceae</taxon>
        <taxon>Fontimonas</taxon>
    </lineage>
</organism>
<evidence type="ECO:0000256" key="5">
    <source>
        <dbReference type="PROSITE-ProRule" id="PRU00339"/>
    </source>
</evidence>
<dbReference type="InterPro" id="IPR017560">
    <property type="entry name" value="Cyt_c_biogenesis_CcmI"/>
</dbReference>
<dbReference type="SUPFAM" id="SSF48452">
    <property type="entry name" value="TPR-like"/>
    <property type="match status" value="2"/>
</dbReference>
<gene>
    <name evidence="9" type="ORF">SAMN04488120_104257</name>
</gene>
<dbReference type="PANTHER" id="PTHR47870:SF1">
    <property type="entry name" value="CYTOCHROME C-TYPE BIOGENESIS PROTEIN CCMH"/>
    <property type="match status" value="1"/>
</dbReference>
<evidence type="ECO:0000259" key="8">
    <source>
        <dbReference type="Pfam" id="PF23914"/>
    </source>
</evidence>
<dbReference type="InterPro" id="IPR056412">
    <property type="entry name" value="Ig_CycH"/>
</dbReference>
<evidence type="ECO:0000313" key="9">
    <source>
        <dbReference type="EMBL" id="SFF45661.1"/>
    </source>
</evidence>
<protein>
    <submittedName>
        <fullName evidence="9">Cytochrome c-type biogenesis protein CcmH</fullName>
    </submittedName>
</protein>
<dbReference type="RefSeq" id="WP_091532924.1">
    <property type="nucleotide sequence ID" value="NZ_FOOC01000004.1"/>
</dbReference>
<dbReference type="GO" id="GO:0030313">
    <property type="term" value="C:cell envelope"/>
    <property type="evidence" value="ECO:0007669"/>
    <property type="project" value="UniProtKB-SubCell"/>
</dbReference>
<dbReference type="InterPro" id="IPR056413">
    <property type="entry name" value="TPR_CcmH_CycH"/>
</dbReference>
<dbReference type="Pfam" id="PF23914">
    <property type="entry name" value="TPR_CcmH_CycH"/>
    <property type="match status" value="1"/>
</dbReference>
<sequence length="405" mass="44307">MSGVWMAAIVLLGAAIALWPLWVGGERMALRRRSLNVAAYRSRMAEIELEVEAGTITADAAASLRDEAALRLLADAASENEDHEHVPARRRWGFAALGTVLIVTLPAVGYYFSDSRELARWIAEARRDPEAAQRLAIDSMVQRLQTRLEKEPADAQGWAMLGRSYQVLGRYAGAVEAYERANRLTSTAPNASWLADEAEARLLLQGDHDLQGMPRMLFERALAVDPRHPKALWYAGLAAAQAGEYGVALDRWLALRDTDLPEDFRSVLDARLPELARLAGRELPAAVVSSGPVLTLDVHLDPALTSAVSSGDTLYVLARRPDAQGPPLAVRRLRADALPLRVTLDDRDAMAPGVKLSSADRWEVVARISRSGMPQAQSGDLEGRVLIDRAQSGQPVTVRIDRRLP</sequence>
<dbReference type="Gene3D" id="1.25.40.10">
    <property type="entry name" value="Tetratricopeptide repeat domain"/>
    <property type="match status" value="1"/>
</dbReference>
<keyword evidence="3" id="KW-0201">Cytochrome c-type biogenesis</keyword>
<feature type="transmembrane region" description="Helical" evidence="6">
    <location>
        <begin position="6"/>
        <end position="24"/>
    </location>
</feature>
<proteinExistence type="predicted"/>
<dbReference type="OrthoDB" id="9776053at2"/>
<dbReference type="PANTHER" id="PTHR47870">
    <property type="entry name" value="CYTOCHROME C-TYPE BIOGENESIS PROTEIN CCMH"/>
    <property type="match status" value="1"/>
</dbReference>
<evidence type="ECO:0000256" key="3">
    <source>
        <dbReference type="ARBA" id="ARBA00022748"/>
    </source>
</evidence>
<evidence type="ECO:0000259" key="7">
    <source>
        <dbReference type="Pfam" id="PF23892"/>
    </source>
</evidence>
<feature type="domain" description="Cytochrome c-type biogenesis protein H TPR" evidence="8">
    <location>
        <begin position="138"/>
        <end position="256"/>
    </location>
</feature>
<dbReference type="Pfam" id="PF23892">
    <property type="entry name" value="Ig_CycH"/>
    <property type="match status" value="1"/>
</dbReference>
<dbReference type="EMBL" id="FOOC01000004">
    <property type="protein sequence ID" value="SFF45661.1"/>
    <property type="molecule type" value="Genomic_DNA"/>
</dbReference>
<dbReference type="GO" id="GO:0017004">
    <property type="term" value="P:cytochrome complex assembly"/>
    <property type="evidence" value="ECO:0007669"/>
    <property type="project" value="UniProtKB-KW"/>
</dbReference>
<keyword evidence="6" id="KW-1133">Transmembrane helix</keyword>
<evidence type="ECO:0000256" key="1">
    <source>
        <dbReference type="ARBA" id="ARBA00004196"/>
    </source>
</evidence>
<feature type="repeat" description="TPR" evidence="5">
    <location>
        <begin position="155"/>
        <end position="188"/>
    </location>
</feature>
<reference evidence="9 10" key="1">
    <citation type="submission" date="2016-10" db="EMBL/GenBank/DDBJ databases">
        <authorList>
            <person name="de Groot N.N."/>
        </authorList>
    </citation>
    <scope>NUCLEOTIDE SEQUENCE [LARGE SCALE GENOMIC DNA]</scope>
    <source>
        <strain evidence="9 10">DSM 23609</strain>
    </source>
</reference>
<dbReference type="NCBIfam" id="TIGR03142">
    <property type="entry name" value="cytochro_ccmI"/>
    <property type="match status" value="1"/>
</dbReference>
<dbReference type="InterPro" id="IPR051263">
    <property type="entry name" value="C-type_cytochrome_biogenesis"/>
</dbReference>
<keyword evidence="10" id="KW-1185">Reference proteome</keyword>
<keyword evidence="2" id="KW-0677">Repeat</keyword>
<name>A0A1I2IYV7_9GAMM</name>
<evidence type="ECO:0000256" key="2">
    <source>
        <dbReference type="ARBA" id="ARBA00022737"/>
    </source>
</evidence>
<dbReference type="Proteomes" id="UP000199771">
    <property type="component" value="Unassembled WGS sequence"/>
</dbReference>
<dbReference type="InterPro" id="IPR019734">
    <property type="entry name" value="TPR_rpt"/>
</dbReference>
<dbReference type="STRING" id="1076937.SAMN04488120_104257"/>
<dbReference type="PROSITE" id="PS50005">
    <property type="entry name" value="TPR"/>
    <property type="match status" value="1"/>
</dbReference>
<feature type="transmembrane region" description="Helical" evidence="6">
    <location>
        <begin position="92"/>
        <end position="112"/>
    </location>
</feature>
<keyword evidence="6" id="KW-0472">Membrane</keyword>
<evidence type="ECO:0000313" key="10">
    <source>
        <dbReference type="Proteomes" id="UP000199771"/>
    </source>
</evidence>
<evidence type="ECO:0000256" key="4">
    <source>
        <dbReference type="ARBA" id="ARBA00022803"/>
    </source>
</evidence>
<evidence type="ECO:0000256" key="6">
    <source>
        <dbReference type="SAM" id="Phobius"/>
    </source>
</evidence>
<accession>A0A1I2IYV7</accession>
<dbReference type="InterPro" id="IPR011990">
    <property type="entry name" value="TPR-like_helical_dom_sf"/>
</dbReference>